<gene>
    <name evidence="1" type="ORF">HG66A1_54940</name>
</gene>
<organism evidence="1 2">
    <name type="scientific">Gimesia chilikensis</name>
    <dbReference type="NCBI Taxonomy" id="2605989"/>
    <lineage>
        <taxon>Bacteria</taxon>
        <taxon>Pseudomonadati</taxon>
        <taxon>Planctomycetota</taxon>
        <taxon>Planctomycetia</taxon>
        <taxon>Planctomycetales</taxon>
        <taxon>Planctomycetaceae</taxon>
        <taxon>Gimesia</taxon>
    </lineage>
</organism>
<proteinExistence type="predicted"/>
<dbReference type="Proteomes" id="UP000320421">
    <property type="component" value="Chromosome"/>
</dbReference>
<reference evidence="1 2" key="1">
    <citation type="submission" date="2019-02" db="EMBL/GenBank/DDBJ databases">
        <title>Deep-cultivation of Planctomycetes and their phenomic and genomic characterization uncovers novel biology.</title>
        <authorList>
            <person name="Wiegand S."/>
            <person name="Jogler M."/>
            <person name="Boedeker C."/>
            <person name="Pinto D."/>
            <person name="Vollmers J."/>
            <person name="Rivas-Marin E."/>
            <person name="Kohn T."/>
            <person name="Peeters S.H."/>
            <person name="Heuer A."/>
            <person name="Rast P."/>
            <person name="Oberbeckmann S."/>
            <person name="Bunk B."/>
            <person name="Jeske O."/>
            <person name="Meyerdierks A."/>
            <person name="Storesund J.E."/>
            <person name="Kallscheuer N."/>
            <person name="Luecker S."/>
            <person name="Lage O.M."/>
            <person name="Pohl T."/>
            <person name="Merkel B.J."/>
            <person name="Hornburger P."/>
            <person name="Mueller R.-W."/>
            <person name="Bruemmer F."/>
            <person name="Labrenz M."/>
            <person name="Spormann A.M."/>
            <person name="Op den Camp H."/>
            <person name="Overmann J."/>
            <person name="Amann R."/>
            <person name="Jetten M.S.M."/>
            <person name="Mascher T."/>
            <person name="Medema M.H."/>
            <person name="Devos D.P."/>
            <person name="Kaster A.-K."/>
            <person name="Ovreas L."/>
            <person name="Rohde M."/>
            <person name="Galperin M.Y."/>
            <person name="Jogler C."/>
        </authorList>
    </citation>
    <scope>NUCLEOTIDE SEQUENCE [LARGE SCALE GENOMIC DNA]</scope>
    <source>
        <strain evidence="1 2">HG66A1</strain>
    </source>
</reference>
<name>A0A517PWC3_9PLAN</name>
<protein>
    <submittedName>
        <fullName evidence="1">Uncharacterized protein</fullName>
    </submittedName>
</protein>
<dbReference type="EMBL" id="CP036266">
    <property type="protein sequence ID" value="QDT23672.1"/>
    <property type="molecule type" value="Genomic_DNA"/>
</dbReference>
<accession>A0A517PWC3</accession>
<evidence type="ECO:0000313" key="1">
    <source>
        <dbReference type="EMBL" id="QDT23672.1"/>
    </source>
</evidence>
<keyword evidence="2" id="KW-1185">Reference proteome</keyword>
<sequence>MRSLYIITDSSVTLEYLFERIKDVPDNYNIVFEDQIIAIEIVSPYGKYEFIKIEQETFEALLDEWYEDNKIFDLLLHNPKFNGRSNAFYIKFSRTFPDSELLKYLIQCLILCHDLDFIIYDCLDSLYTPSEFHKLLNP</sequence>
<evidence type="ECO:0000313" key="2">
    <source>
        <dbReference type="Proteomes" id="UP000320421"/>
    </source>
</evidence>
<dbReference type="AlphaFoldDB" id="A0A517PWC3"/>